<dbReference type="OrthoDB" id="5815780at2759"/>
<organism evidence="3 4">
    <name type="scientific">Caenorhabditis angaria</name>
    <dbReference type="NCBI Taxonomy" id="860376"/>
    <lineage>
        <taxon>Eukaryota</taxon>
        <taxon>Metazoa</taxon>
        <taxon>Ecdysozoa</taxon>
        <taxon>Nematoda</taxon>
        <taxon>Chromadorea</taxon>
        <taxon>Rhabditida</taxon>
        <taxon>Rhabditina</taxon>
        <taxon>Rhabditomorpha</taxon>
        <taxon>Rhabditoidea</taxon>
        <taxon>Rhabditidae</taxon>
        <taxon>Peloderinae</taxon>
        <taxon>Caenorhabditis</taxon>
    </lineage>
</organism>
<name>A0A9P1MV26_9PELO</name>
<evidence type="ECO:0000313" key="4">
    <source>
        <dbReference type="Proteomes" id="UP001152747"/>
    </source>
</evidence>
<feature type="transmembrane region" description="Helical" evidence="2">
    <location>
        <begin position="6"/>
        <end position="23"/>
    </location>
</feature>
<sequence length="396" mass="44976">MDTILLSITLAVSVTGIYLNLVFLRVTHRSSVYARFLSRNIRFLSISHIILALSNMVFGVYFYTTAICRNRKTEMFLSTIMLITHAVPFSTVIWVTVERVIYNQSVKIRTCTTYKPIAIFRALVIAISIFYEICLKRIYDVLEIPDDDNNQNFEKGTILSNFYLDYFYGATYIISIFVCPIIFQNSRVLLKGAVMMTGVPSDQRANQLKGQIKFFSQSYLPLYFACFFGFFMQFCAKRILEFENMDLVFITSCTYLPLVYPISLVLLHADLREDFLANYCLCRKVRKIHKESKVKVIATKESQDSIIANLKMIGILSDIDAVGANKTIGNNQNNVTNVKTSRRASSITAPSRTSIAREASSVGSVTSVNPKRHSSNGGDMIFQTRNHIKKPSLVQQ</sequence>
<feature type="transmembrane region" description="Helical" evidence="2">
    <location>
        <begin position="246"/>
        <end position="267"/>
    </location>
</feature>
<feature type="transmembrane region" description="Helical" evidence="2">
    <location>
        <begin position="166"/>
        <end position="183"/>
    </location>
</feature>
<feature type="transmembrane region" description="Helical" evidence="2">
    <location>
        <begin position="219"/>
        <end position="240"/>
    </location>
</feature>
<accession>A0A9P1MV26</accession>
<feature type="region of interest" description="Disordered" evidence="1">
    <location>
        <begin position="361"/>
        <end position="380"/>
    </location>
</feature>
<proteinExistence type="predicted"/>
<gene>
    <name evidence="3" type="ORF">CAMP_LOCUS3901</name>
</gene>
<feature type="transmembrane region" description="Helical" evidence="2">
    <location>
        <begin position="118"/>
        <end position="139"/>
    </location>
</feature>
<evidence type="ECO:0000313" key="3">
    <source>
        <dbReference type="EMBL" id="CAI5441264.1"/>
    </source>
</evidence>
<dbReference type="EMBL" id="CANHGI010000002">
    <property type="protein sequence ID" value="CAI5441264.1"/>
    <property type="molecule type" value="Genomic_DNA"/>
</dbReference>
<keyword evidence="2" id="KW-0472">Membrane</keyword>
<comment type="caution">
    <text evidence="3">The sequence shown here is derived from an EMBL/GenBank/DDBJ whole genome shotgun (WGS) entry which is preliminary data.</text>
</comment>
<dbReference type="Proteomes" id="UP001152747">
    <property type="component" value="Unassembled WGS sequence"/>
</dbReference>
<keyword evidence="2" id="KW-1133">Transmembrane helix</keyword>
<reference evidence="3" key="1">
    <citation type="submission" date="2022-11" db="EMBL/GenBank/DDBJ databases">
        <authorList>
            <person name="Kikuchi T."/>
        </authorList>
    </citation>
    <scope>NUCLEOTIDE SEQUENCE</scope>
    <source>
        <strain evidence="3">PS1010</strain>
    </source>
</reference>
<keyword evidence="4" id="KW-1185">Reference proteome</keyword>
<keyword evidence="2" id="KW-0812">Transmembrane</keyword>
<feature type="transmembrane region" description="Helical" evidence="2">
    <location>
        <begin position="75"/>
        <end position="97"/>
    </location>
</feature>
<evidence type="ECO:0000256" key="1">
    <source>
        <dbReference type="SAM" id="MobiDB-lite"/>
    </source>
</evidence>
<protein>
    <submittedName>
        <fullName evidence="3">Uncharacterized protein</fullName>
    </submittedName>
</protein>
<feature type="transmembrane region" description="Helical" evidence="2">
    <location>
        <begin position="43"/>
        <end position="63"/>
    </location>
</feature>
<dbReference type="AlphaFoldDB" id="A0A9P1MV26"/>
<evidence type="ECO:0000256" key="2">
    <source>
        <dbReference type="SAM" id="Phobius"/>
    </source>
</evidence>